<dbReference type="InterPro" id="IPR015943">
    <property type="entry name" value="WD40/YVTN_repeat-like_dom_sf"/>
</dbReference>
<dbReference type="Proteomes" id="UP000480350">
    <property type="component" value="Unassembled WGS sequence"/>
</dbReference>
<gene>
    <name evidence="2" type="ORF">GQ651_03990</name>
</gene>
<dbReference type="PANTHER" id="PTHR34512:SF30">
    <property type="entry name" value="OUTER MEMBRANE PROTEIN ASSEMBLY FACTOR BAMB"/>
    <property type="match status" value="1"/>
</dbReference>
<sequence>MNGLLKAFVAAGLVVLAGCGDEEIILEGPREALRPSQDQPETVNRTLPISLPPAVANADWDHKGGSQTHAIRHPALRQPLSLVWSADIGAGNSRGQRLTADPIVWSDRVFTLDSEAQVSAFDLSGSALWTTDLTPPGERRGEASGGGIAADGGRIFVTTGFGRVTALDPASGAVIWEQQLEAAATGAPMAADGVVYLTTRNAAGWAIDAATGRILWQVLGTPEERSLVGGPSPALSGELVIFPFASGQLVSAVRSTGGRAWIASVAGQRATRAFSRVRDLTGDPVVTGGRVYAGSHGGRTSAMDAASGTVLWTAEAGAMSPVWVDGGSVFLVSDRNRLIRLDAETGETIWSVELPFFAADRESRRKTAFAHYGPVLAGGRLVVLSDDGVIRNFDPASGALLSTDTLPDGAARNPVVAGGVLYVVTEDGRLHAFR</sequence>
<dbReference type="InterPro" id="IPR011047">
    <property type="entry name" value="Quinoprotein_ADH-like_sf"/>
</dbReference>
<evidence type="ECO:0000259" key="1">
    <source>
        <dbReference type="Pfam" id="PF13360"/>
    </source>
</evidence>
<reference evidence="2 3" key="1">
    <citation type="submission" date="2019-12" db="EMBL/GenBank/DDBJ databases">
        <authorList>
            <person name="Lee S.D."/>
        </authorList>
    </citation>
    <scope>NUCLEOTIDE SEQUENCE [LARGE SCALE GENOMIC DNA]</scope>
    <source>
        <strain evidence="2 3">GH1-50</strain>
    </source>
</reference>
<dbReference type="InterPro" id="IPR002372">
    <property type="entry name" value="PQQ_rpt_dom"/>
</dbReference>
<dbReference type="Pfam" id="PF13360">
    <property type="entry name" value="PQQ_2"/>
    <property type="match status" value="2"/>
</dbReference>
<evidence type="ECO:0000313" key="3">
    <source>
        <dbReference type="Proteomes" id="UP000480350"/>
    </source>
</evidence>
<keyword evidence="3" id="KW-1185">Reference proteome</keyword>
<dbReference type="Gene3D" id="2.130.10.10">
    <property type="entry name" value="YVTN repeat-like/Quinoprotein amine dehydrogenase"/>
    <property type="match status" value="1"/>
</dbReference>
<dbReference type="EMBL" id="WUPT01000001">
    <property type="protein sequence ID" value="MXQ07002.1"/>
    <property type="molecule type" value="Genomic_DNA"/>
</dbReference>
<proteinExistence type="predicted"/>
<dbReference type="SUPFAM" id="SSF50998">
    <property type="entry name" value="Quinoprotein alcohol dehydrogenase-like"/>
    <property type="match status" value="1"/>
</dbReference>
<feature type="domain" description="Pyrrolo-quinoline quinone repeat" evidence="1">
    <location>
        <begin position="373"/>
        <end position="433"/>
    </location>
</feature>
<feature type="domain" description="Pyrrolo-quinoline quinone repeat" evidence="1">
    <location>
        <begin position="115"/>
        <end position="351"/>
    </location>
</feature>
<protein>
    <submittedName>
        <fullName evidence="2">PQQ-binding-like beta-propeller repeat protein</fullName>
    </submittedName>
</protein>
<name>A0A7C9IGN0_9RHOB</name>
<dbReference type="AlphaFoldDB" id="A0A7C9IGN0"/>
<comment type="caution">
    <text evidence="2">The sequence shown here is derived from an EMBL/GenBank/DDBJ whole genome shotgun (WGS) entry which is preliminary data.</text>
</comment>
<dbReference type="PANTHER" id="PTHR34512">
    <property type="entry name" value="CELL SURFACE PROTEIN"/>
    <property type="match status" value="1"/>
</dbReference>
<accession>A0A7C9IGN0</accession>
<evidence type="ECO:0000313" key="2">
    <source>
        <dbReference type="EMBL" id="MXQ07002.1"/>
    </source>
</evidence>
<dbReference type="SMART" id="SM00564">
    <property type="entry name" value="PQQ"/>
    <property type="match status" value="6"/>
</dbReference>
<dbReference type="RefSeq" id="WP_160762909.1">
    <property type="nucleotide sequence ID" value="NZ_WUPT01000001.1"/>
</dbReference>
<reference evidence="2 3" key="2">
    <citation type="submission" date="2020-03" db="EMBL/GenBank/DDBJ databases">
        <title>Kangsaoukella pontilimi gen. nov., sp. nov., a new member of the family Rhodobacteraceae isolated from a tidal mudflat.</title>
        <authorList>
            <person name="Kim I.S."/>
        </authorList>
    </citation>
    <scope>NUCLEOTIDE SEQUENCE [LARGE SCALE GENOMIC DNA]</scope>
    <source>
        <strain evidence="2 3">GH1-50</strain>
    </source>
</reference>
<dbReference type="PROSITE" id="PS51257">
    <property type="entry name" value="PROKAR_LIPOPROTEIN"/>
    <property type="match status" value="1"/>
</dbReference>
<organism evidence="2 3">
    <name type="scientific">Kangsaoukella pontilimi</name>
    <dbReference type="NCBI Taxonomy" id="2691042"/>
    <lineage>
        <taxon>Bacteria</taxon>
        <taxon>Pseudomonadati</taxon>
        <taxon>Pseudomonadota</taxon>
        <taxon>Alphaproteobacteria</taxon>
        <taxon>Rhodobacterales</taxon>
        <taxon>Paracoccaceae</taxon>
        <taxon>Kangsaoukella</taxon>
    </lineage>
</organism>
<dbReference type="InterPro" id="IPR018391">
    <property type="entry name" value="PQQ_b-propeller_rpt"/>
</dbReference>